<feature type="transmembrane region" description="Helical" evidence="1">
    <location>
        <begin position="252"/>
        <end position="277"/>
    </location>
</feature>
<sequence>MDISFIIVNFNTDALTLQAVNSVFEFTSGLECEVIVVDNNSRETRLESLLQAKKNVRFIRLDKNLGFGKANNKALPFCSGKYVFLLNSDAYLIDDGIKRLFSYMEDQNHAEVIICGTNLIDGNHQPNLCHGNYLTEDKLLYDLGFKKNMDPDYLKEINAISKKCDFEKPKEVDYVSGAAMMIRKKSIDQFGLFDPRFHMYYEDMELCYRYHKKGCKIVLHPLVTLVHLGGKSSVSEGLDSPRLAMTVLKSKYFFSLGFLSPTKAYFYYLLNVLSFNYNRMLKTIKRSIIKIIRR</sequence>
<evidence type="ECO:0000313" key="4">
    <source>
        <dbReference type="Proteomes" id="UP000293300"/>
    </source>
</evidence>
<gene>
    <name evidence="3" type="ORF">EZL74_07730</name>
</gene>
<keyword evidence="1" id="KW-1133">Transmembrane helix</keyword>
<dbReference type="AlphaFoldDB" id="A0A4Q9Z214"/>
<reference evidence="3 4" key="1">
    <citation type="submission" date="2019-02" db="EMBL/GenBank/DDBJ databases">
        <title>Flavobacterium sp. RD-2-33 isolated from forest soil.</title>
        <authorList>
            <person name="Chaudhary D.K."/>
        </authorList>
    </citation>
    <scope>NUCLEOTIDE SEQUENCE [LARGE SCALE GENOMIC DNA]</scope>
    <source>
        <strain evidence="3 4">RD-2-33</strain>
    </source>
</reference>
<dbReference type="PANTHER" id="PTHR43179">
    <property type="entry name" value="RHAMNOSYLTRANSFERASE WBBL"/>
    <property type="match status" value="1"/>
</dbReference>
<keyword evidence="1" id="KW-0812">Transmembrane</keyword>
<proteinExistence type="predicted"/>
<comment type="caution">
    <text evidence="3">The sequence shown here is derived from an EMBL/GenBank/DDBJ whole genome shotgun (WGS) entry which is preliminary data.</text>
</comment>
<dbReference type="EMBL" id="SJPE01000007">
    <property type="protein sequence ID" value="TBX69255.1"/>
    <property type="molecule type" value="Genomic_DNA"/>
</dbReference>
<dbReference type="Pfam" id="PF00535">
    <property type="entry name" value="Glycos_transf_2"/>
    <property type="match status" value="1"/>
</dbReference>
<dbReference type="InterPro" id="IPR001173">
    <property type="entry name" value="Glyco_trans_2-like"/>
</dbReference>
<dbReference type="GO" id="GO:0016740">
    <property type="term" value="F:transferase activity"/>
    <property type="evidence" value="ECO:0007669"/>
    <property type="project" value="UniProtKB-KW"/>
</dbReference>
<dbReference type="PANTHER" id="PTHR43179:SF7">
    <property type="entry name" value="RHAMNOSYLTRANSFERASE WBBL"/>
    <property type="match status" value="1"/>
</dbReference>
<evidence type="ECO:0000313" key="3">
    <source>
        <dbReference type="EMBL" id="TBX69255.1"/>
    </source>
</evidence>
<evidence type="ECO:0000256" key="1">
    <source>
        <dbReference type="SAM" id="Phobius"/>
    </source>
</evidence>
<dbReference type="Proteomes" id="UP000293300">
    <property type="component" value="Unassembled WGS sequence"/>
</dbReference>
<keyword evidence="4" id="KW-1185">Reference proteome</keyword>
<keyword evidence="1" id="KW-0472">Membrane</keyword>
<feature type="domain" description="Glycosyltransferase 2-like" evidence="2">
    <location>
        <begin position="4"/>
        <end position="188"/>
    </location>
</feature>
<dbReference type="SUPFAM" id="SSF53448">
    <property type="entry name" value="Nucleotide-diphospho-sugar transferases"/>
    <property type="match status" value="1"/>
</dbReference>
<dbReference type="CDD" id="cd04186">
    <property type="entry name" value="GT_2_like_c"/>
    <property type="match status" value="1"/>
</dbReference>
<dbReference type="RefSeq" id="WP_131476029.1">
    <property type="nucleotide sequence ID" value="NZ_SJPE01000007.1"/>
</dbReference>
<dbReference type="OrthoDB" id="9771846at2"/>
<name>A0A4Q9Z214_9FLAO</name>
<keyword evidence="3" id="KW-0808">Transferase</keyword>
<protein>
    <submittedName>
        <fullName evidence="3">Glycosyltransferase family 2 protein</fullName>
    </submittedName>
</protein>
<accession>A0A4Q9Z214</accession>
<dbReference type="Gene3D" id="3.90.550.10">
    <property type="entry name" value="Spore Coat Polysaccharide Biosynthesis Protein SpsA, Chain A"/>
    <property type="match status" value="1"/>
</dbReference>
<evidence type="ECO:0000259" key="2">
    <source>
        <dbReference type="Pfam" id="PF00535"/>
    </source>
</evidence>
<dbReference type="InterPro" id="IPR029044">
    <property type="entry name" value="Nucleotide-diphossugar_trans"/>
</dbReference>
<organism evidence="3 4">
    <name type="scientific">Flavobacterium silvisoli</name>
    <dbReference type="NCBI Taxonomy" id="2529433"/>
    <lineage>
        <taxon>Bacteria</taxon>
        <taxon>Pseudomonadati</taxon>
        <taxon>Bacteroidota</taxon>
        <taxon>Flavobacteriia</taxon>
        <taxon>Flavobacteriales</taxon>
        <taxon>Flavobacteriaceae</taxon>
        <taxon>Flavobacterium</taxon>
    </lineage>
</organism>